<feature type="coiled-coil region" evidence="1">
    <location>
        <begin position="216"/>
        <end position="246"/>
    </location>
</feature>
<evidence type="ECO:0000256" key="2">
    <source>
        <dbReference type="SAM" id="Phobius"/>
    </source>
</evidence>
<organism evidence="3 4">
    <name type="scientific">Phormidium yuhuli AB48</name>
    <dbReference type="NCBI Taxonomy" id="2940671"/>
    <lineage>
        <taxon>Bacteria</taxon>
        <taxon>Bacillati</taxon>
        <taxon>Cyanobacteriota</taxon>
        <taxon>Cyanophyceae</taxon>
        <taxon>Oscillatoriophycideae</taxon>
        <taxon>Oscillatoriales</taxon>
        <taxon>Oscillatoriaceae</taxon>
        <taxon>Phormidium</taxon>
        <taxon>Phormidium yuhuli</taxon>
    </lineage>
</organism>
<name>A0ABY5AVS0_9CYAN</name>
<gene>
    <name evidence="3" type="ORF">NEA10_06745</name>
</gene>
<feature type="transmembrane region" description="Helical" evidence="2">
    <location>
        <begin position="84"/>
        <end position="105"/>
    </location>
</feature>
<sequence length="296" mass="33647">MKRLNNRALGILRVELQGDTQGDVGERVMRKLLLQELEGLARQEGTPLTEVQLKRIIHNQYPPFNKTVIERAAKANQPSKGRTLALTLGAIVAGGAALTGFVFLANLPYPMIRKPIAQHAPMLLLPSFLSMDHNYREAIALVEQSDQLVNQATSVADLELGQEKVTQAQHHLDQLPVWFLGYYPERYCTFFGCSWKFTHDEFETARKNIGRMDVVLFQEKNAHQELDEVLEELQTARSQYRQATTHRGAEQALLDWQDAIDRLELIPRQTLAGELARTHLNAANRDFREARQSLNN</sequence>
<dbReference type="RefSeq" id="WP_252664568.1">
    <property type="nucleotide sequence ID" value="NZ_CP098611.1"/>
</dbReference>
<keyword evidence="2" id="KW-1133">Transmembrane helix</keyword>
<accession>A0ABY5AVS0</accession>
<protein>
    <submittedName>
        <fullName evidence="3">Uncharacterized protein</fullName>
    </submittedName>
</protein>
<keyword evidence="2" id="KW-0472">Membrane</keyword>
<evidence type="ECO:0000313" key="3">
    <source>
        <dbReference type="EMBL" id="USR92411.1"/>
    </source>
</evidence>
<reference evidence="3" key="1">
    <citation type="submission" date="2022-06" db="EMBL/GenBank/DDBJ databases">
        <title>Genome sequence of Phormidium yuhuli AB48 isolated from an industrial photobioreactor environment.</title>
        <authorList>
            <person name="Qiu Y."/>
            <person name="Noonan A.J.C."/>
            <person name="Dofher K."/>
            <person name="Koch M."/>
            <person name="Kieft B."/>
            <person name="Lin X."/>
            <person name="Ziels R.M."/>
            <person name="Hallam S.J."/>
        </authorList>
    </citation>
    <scope>NUCLEOTIDE SEQUENCE</scope>
    <source>
        <strain evidence="3">AB48</strain>
    </source>
</reference>
<keyword evidence="1" id="KW-0175">Coiled coil</keyword>
<proteinExistence type="predicted"/>
<evidence type="ECO:0000256" key="1">
    <source>
        <dbReference type="SAM" id="Coils"/>
    </source>
</evidence>
<keyword evidence="2" id="KW-0812">Transmembrane</keyword>
<keyword evidence="4" id="KW-1185">Reference proteome</keyword>
<evidence type="ECO:0000313" key="4">
    <source>
        <dbReference type="Proteomes" id="UP001056708"/>
    </source>
</evidence>
<dbReference type="Proteomes" id="UP001056708">
    <property type="component" value="Chromosome"/>
</dbReference>
<dbReference type="EMBL" id="CP098611">
    <property type="protein sequence ID" value="USR92411.1"/>
    <property type="molecule type" value="Genomic_DNA"/>
</dbReference>